<dbReference type="PANTHER" id="PTHR11199:SF0">
    <property type="entry name" value="LD34181P-RELATED"/>
    <property type="match status" value="1"/>
</dbReference>
<feature type="compositionally biased region" description="Basic residues" evidence="1">
    <location>
        <begin position="87"/>
        <end position="100"/>
    </location>
</feature>
<feature type="region of interest" description="Disordered" evidence="1">
    <location>
        <begin position="1"/>
        <end position="118"/>
    </location>
</feature>
<dbReference type="InterPro" id="IPR020839">
    <property type="entry name" value="SCD"/>
</dbReference>
<keyword evidence="4" id="KW-1185">Reference proteome</keyword>
<dbReference type="SUPFAM" id="SSF48371">
    <property type="entry name" value="ARM repeat"/>
    <property type="match status" value="1"/>
</dbReference>
<protein>
    <submittedName>
        <fullName evidence="3">Cohesin complex subunit SA-1/2</fullName>
    </submittedName>
</protein>
<dbReference type="PROSITE" id="PS51425">
    <property type="entry name" value="SCD"/>
    <property type="match status" value="1"/>
</dbReference>
<dbReference type="Pfam" id="PF24571">
    <property type="entry name" value="HEAT_SCC3-SA"/>
    <property type="match status" value="1"/>
</dbReference>
<feature type="compositionally biased region" description="Acidic residues" evidence="1">
    <location>
        <begin position="995"/>
        <end position="1016"/>
    </location>
</feature>
<evidence type="ECO:0000256" key="1">
    <source>
        <dbReference type="SAM" id="MobiDB-lite"/>
    </source>
</evidence>
<feature type="compositionally biased region" description="Acidic residues" evidence="1">
    <location>
        <begin position="47"/>
        <end position="79"/>
    </location>
</feature>
<dbReference type="InterPro" id="IPR039662">
    <property type="entry name" value="Cohesin_Scc3/SA"/>
</dbReference>
<feature type="region of interest" description="Disordered" evidence="1">
    <location>
        <begin position="1090"/>
        <end position="1167"/>
    </location>
</feature>
<evidence type="ECO:0000313" key="3">
    <source>
        <dbReference type="EMBL" id="KAF4119601.1"/>
    </source>
</evidence>
<accession>A0A9P4YMB4</accession>
<dbReference type="RefSeq" id="XP_035318253.1">
    <property type="nucleotide sequence ID" value="XM_035466484.1"/>
</dbReference>
<dbReference type="InterPro" id="IPR013721">
    <property type="entry name" value="STAG"/>
</dbReference>
<dbReference type="GO" id="GO:0007062">
    <property type="term" value="P:sister chromatid cohesion"/>
    <property type="evidence" value="ECO:0007669"/>
    <property type="project" value="UniProtKB-ARBA"/>
</dbReference>
<sequence length="1167" mass="129721">MDNSNATGPDATSRRRSGRVVRAPDKFSPEISSQPSQAKRKRRGGGEDDDDGDDDEENGVPDLSDEDSDDDANDDDSDEEHAASRRSQSKRAKKHKSKKAKTNETQPAAPSRVNNLSRTFRKSVRLDTGGKGNGLYTEIFGSGELPGVVAQQWLEKYRSDEGDALLELINCVLQCIGCEHEISIDDIRDPENIPNRLSDLHNAYQEQQETDYPLISKAKTAKSFRDLLVGFFQLLVSVLHESELLYKDKDLMDNVHAWLSSMSSSSLRPFRHTATTISLAITSGLVQVAHTLDARITSIEQQLQASKRSTAKAKSFEIGLNLHEATEYRKACTEMIQSFFDTVFVHRYRDYDPKIRAECVEALGNWIWDLPTAFMEPSYLRYLGWMLSDTNASTRQEVLKQLGRVFKRSAEQLGHFIDRFRPRLVEMATRDVEVSVRVAAISVMNTLRSGALLDPAEIDAIGELIFDTELRIRKAVVDFFVASVEDVYEAKIEELGGTEVLDEFDNVEEDDFDSPRREWVNVKCLAETLATYDAQIEERQQSTNARDLDVAVDLLGATAPETRISLASQVLFDKVDEVKQWQILAGYLLFDHTTSNKSKSKAKTKSPEAAFKKAVAPSSAEEAIILKVLASAVKASLVQAAELDKGKRRGQRMEAPEAQEEIAIELAGVIPQLLNKFGAEPETATTVLQLEHFLNLGIFQQLRQDSGTYGKLLDEICTQFNRHDDSRVISEAVAALLHARQHEELEELADAKISGLWENNIESLRTFEKSCELSVRGNLSEASLRSLSTTLMKISKLAAISDCVDVLEAGGTDDSISRAVDVLVNIVHRGKYEPQEDVIDDLEDEVVSYAIKACQFYIMWRVRALSKLLADGSSLPGTEVDRLSVLRQTYRRYLIETLSSRAAIDELRLFATGSLCDLHLTFATLRKPIENASSSSAETEGGEAAAAAAATADNLKALTQEIEPGLVPELVAIFGGAEKLYAKKTKRDKMLNGPAEDEDPVDDDEDSDEDEDEETTKEEVLAAELKAEKALCELTAKLVMAISAKVLDNRGPTAGKLRRRLLRNHHKLGNNFKEVLNYLDEDKVLRRKKAITADKPTSTSASTTTPAAPAEKPEQDEEQEEGDEDEGQEQQEEEVQDGDAMEEDVIDDGEDDEDQRPSNDDDEVLGD</sequence>
<dbReference type="GeneID" id="55970738"/>
<dbReference type="Pfam" id="PF08514">
    <property type="entry name" value="STAG"/>
    <property type="match status" value="1"/>
</dbReference>
<feature type="compositionally biased region" description="Acidic residues" evidence="1">
    <location>
        <begin position="1114"/>
        <end position="1167"/>
    </location>
</feature>
<feature type="region of interest" description="Disordered" evidence="1">
    <location>
        <begin position="990"/>
        <end position="1017"/>
    </location>
</feature>
<feature type="domain" description="SCD" evidence="2">
    <location>
        <begin position="344"/>
        <end position="427"/>
    </location>
</feature>
<comment type="caution">
    <text evidence="3">The sequence shown here is derived from an EMBL/GenBank/DDBJ whole genome shotgun (WGS) entry which is preliminary data.</text>
</comment>
<dbReference type="GO" id="GO:0000785">
    <property type="term" value="C:chromatin"/>
    <property type="evidence" value="ECO:0007669"/>
    <property type="project" value="TreeGrafter"/>
</dbReference>
<dbReference type="Gene3D" id="1.25.10.10">
    <property type="entry name" value="Leucine-rich Repeat Variant"/>
    <property type="match status" value="1"/>
</dbReference>
<dbReference type="GO" id="GO:0005634">
    <property type="term" value="C:nucleus"/>
    <property type="evidence" value="ECO:0007669"/>
    <property type="project" value="TreeGrafter"/>
</dbReference>
<dbReference type="GO" id="GO:0003682">
    <property type="term" value="F:chromatin binding"/>
    <property type="evidence" value="ECO:0007669"/>
    <property type="project" value="TreeGrafter"/>
</dbReference>
<evidence type="ECO:0000259" key="2">
    <source>
        <dbReference type="PROSITE" id="PS51425"/>
    </source>
</evidence>
<dbReference type="InterPro" id="IPR056396">
    <property type="entry name" value="HEAT_SCC3-SA"/>
</dbReference>
<evidence type="ECO:0000313" key="4">
    <source>
        <dbReference type="Proteomes" id="UP000749293"/>
    </source>
</evidence>
<dbReference type="Proteomes" id="UP000749293">
    <property type="component" value="Unassembled WGS sequence"/>
</dbReference>
<feature type="compositionally biased region" description="Polar residues" evidence="1">
    <location>
        <begin position="103"/>
        <end position="118"/>
    </location>
</feature>
<dbReference type="AlphaFoldDB" id="A0A9P4YMB4"/>
<dbReference type="InterPro" id="IPR016024">
    <property type="entry name" value="ARM-type_fold"/>
</dbReference>
<dbReference type="OrthoDB" id="498590at2759"/>
<feature type="compositionally biased region" description="Low complexity" evidence="1">
    <location>
        <begin position="1096"/>
        <end position="1110"/>
    </location>
</feature>
<gene>
    <name evidence="3" type="ORF">GMORB2_4510</name>
</gene>
<proteinExistence type="predicted"/>
<reference evidence="3" key="1">
    <citation type="submission" date="2020-03" db="EMBL/GenBank/DDBJ databases">
        <title>Site-based positive gene gene selection in Geosmithia morbida across the United States reveals a broad range of putative effectors and factors for local host and environmental adapation.</title>
        <authorList>
            <person name="Onufrak A."/>
            <person name="Murdoch R.W."/>
            <person name="Gazis R."/>
            <person name="Huff M."/>
            <person name="Staton M."/>
            <person name="Klingeman W."/>
            <person name="Hadziabdic D."/>
        </authorList>
    </citation>
    <scope>NUCLEOTIDE SEQUENCE</scope>
    <source>
        <strain evidence="3">1262</strain>
    </source>
</reference>
<organism evidence="3 4">
    <name type="scientific">Geosmithia morbida</name>
    <dbReference type="NCBI Taxonomy" id="1094350"/>
    <lineage>
        <taxon>Eukaryota</taxon>
        <taxon>Fungi</taxon>
        <taxon>Dikarya</taxon>
        <taxon>Ascomycota</taxon>
        <taxon>Pezizomycotina</taxon>
        <taxon>Sordariomycetes</taxon>
        <taxon>Hypocreomycetidae</taxon>
        <taxon>Hypocreales</taxon>
        <taxon>Bionectriaceae</taxon>
        <taxon>Geosmithia</taxon>
    </lineage>
</organism>
<dbReference type="InterPro" id="IPR011989">
    <property type="entry name" value="ARM-like"/>
</dbReference>
<dbReference type="PANTHER" id="PTHR11199">
    <property type="entry name" value="STROMAL ANTIGEN"/>
    <property type="match status" value="1"/>
</dbReference>
<dbReference type="GO" id="GO:0008278">
    <property type="term" value="C:cohesin complex"/>
    <property type="evidence" value="ECO:0007669"/>
    <property type="project" value="TreeGrafter"/>
</dbReference>
<dbReference type="EMBL" id="JAANYQ010000022">
    <property type="protein sequence ID" value="KAF4119601.1"/>
    <property type="molecule type" value="Genomic_DNA"/>
</dbReference>
<dbReference type="Pfam" id="PF21581">
    <property type="entry name" value="SCD"/>
    <property type="match status" value="1"/>
</dbReference>
<name>A0A9P4YMB4_9HYPO</name>